<accession>A0A4D6M5H0</accession>
<dbReference type="Gene3D" id="3.30.410.40">
    <property type="match status" value="1"/>
</dbReference>
<dbReference type="AlphaFoldDB" id="A0A4D6M5H0"/>
<name>A0A4D6M5H0_VIGUN</name>
<protein>
    <submittedName>
        <fullName evidence="4">Mandelonitrile lyase</fullName>
    </submittedName>
</protein>
<keyword evidence="5" id="KW-1185">Reference proteome</keyword>
<gene>
    <name evidence="4" type="ORF">DEO72_LG6g638</name>
</gene>
<organism evidence="4 5">
    <name type="scientific">Vigna unguiculata</name>
    <name type="common">Cowpea</name>
    <dbReference type="NCBI Taxonomy" id="3917"/>
    <lineage>
        <taxon>Eukaryota</taxon>
        <taxon>Viridiplantae</taxon>
        <taxon>Streptophyta</taxon>
        <taxon>Embryophyta</taxon>
        <taxon>Tracheophyta</taxon>
        <taxon>Spermatophyta</taxon>
        <taxon>Magnoliopsida</taxon>
        <taxon>eudicotyledons</taxon>
        <taxon>Gunneridae</taxon>
        <taxon>Pentapetalae</taxon>
        <taxon>rosids</taxon>
        <taxon>fabids</taxon>
        <taxon>Fabales</taxon>
        <taxon>Fabaceae</taxon>
        <taxon>Papilionoideae</taxon>
        <taxon>50 kb inversion clade</taxon>
        <taxon>NPAAA clade</taxon>
        <taxon>indigoferoid/millettioid clade</taxon>
        <taxon>Phaseoleae</taxon>
        <taxon>Vigna</taxon>
    </lineage>
</organism>
<keyword evidence="4" id="KW-0456">Lyase</keyword>
<evidence type="ECO:0000313" key="4">
    <source>
        <dbReference type="EMBL" id="QCD95940.1"/>
    </source>
</evidence>
<sequence>MFYWLLNCTKNLQAFYLSYNMLKVPFQMDLENILEAGVLPYNGFSLEHIKGTKISGSVFDEFGKRHTSADLLNAGNPKILTVLINATVKGILFHHNSK</sequence>
<comment type="cofactor">
    <cofactor evidence="1">
        <name>FAD</name>
        <dbReference type="ChEBI" id="CHEBI:57692"/>
    </cofactor>
</comment>
<evidence type="ECO:0000256" key="3">
    <source>
        <dbReference type="ARBA" id="ARBA00022827"/>
    </source>
</evidence>
<proteinExistence type="predicted"/>
<dbReference type="InterPro" id="IPR051871">
    <property type="entry name" value="GMC_Oxidoreductase-Related"/>
</dbReference>
<keyword evidence="2" id="KW-0285">Flavoprotein</keyword>
<dbReference type="PANTHER" id="PTHR45968">
    <property type="entry name" value="OSJNBA0019K04.7 PROTEIN"/>
    <property type="match status" value="1"/>
</dbReference>
<reference evidence="4 5" key="1">
    <citation type="submission" date="2019-04" db="EMBL/GenBank/DDBJ databases">
        <title>An improved genome assembly and genetic linkage map for asparagus bean, Vigna unguiculata ssp. sesquipedialis.</title>
        <authorList>
            <person name="Xia Q."/>
            <person name="Zhang R."/>
            <person name="Dong Y."/>
        </authorList>
    </citation>
    <scope>NUCLEOTIDE SEQUENCE [LARGE SCALE GENOMIC DNA]</scope>
    <source>
        <tissue evidence="4">Leaf</tissue>
    </source>
</reference>
<keyword evidence="3" id="KW-0274">FAD</keyword>
<dbReference type="EMBL" id="CP039350">
    <property type="protein sequence ID" value="QCD95940.1"/>
    <property type="molecule type" value="Genomic_DNA"/>
</dbReference>
<evidence type="ECO:0000256" key="1">
    <source>
        <dbReference type="ARBA" id="ARBA00001974"/>
    </source>
</evidence>
<dbReference type="Proteomes" id="UP000501690">
    <property type="component" value="Linkage Group LG6"/>
</dbReference>
<evidence type="ECO:0000313" key="5">
    <source>
        <dbReference type="Proteomes" id="UP000501690"/>
    </source>
</evidence>
<evidence type="ECO:0000256" key="2">
    <source>
        <dbReference type="ARBA" id="ARBA00022630"/>
    </source>
</evidence>
<dbReference type="GO" id="GO:0016829">
    <property type="term" value="F:lyase activity"/>
    <property type="evidence" value="ECO:0007669"/>
    <property type="project" value="UniProtKB-KW"/>
</dbReference>
<dbReference type="PANTHER" id="PTHR45968:SF19">
    <property type="entry name" value="GLUCOSE-METHANOL-CHOLINE (GMC) OXIDOREDUCTASE FAMILY PROTEIN"/>
    <property type="match status" value="1"/>
</dbReference>